<reference evidence="3" key="1">
    <citation type="submission" date="2023-02" db="EMBL/GenBank/DDBJ databases">
        <title>Description and genomic characterization of Salipiger bruguierae sp. nov., isolated from the sediment of mangrove plant Bruguiera sexangula.</title>
        <authorList>
            <person name="Long M."/>
        </authorList>
    </citation>
    <scope>NUCLEOTIDE SEQUENCE</scope>
    <source>
        <strain evidence="3">H15</strain>
    </source>
</reference>
<sequence>MFRTACLALLLIAPAAPLAAQGQSVPLADLDAAPTRTPGYRWPNRPDWPSRPGYPQQPGSPGTPGRGDWGHGDWGHGDWSGNWGGNWGWGGGYGGYGGLGASLDLGTRVPGADGSVREPVMTIERDSPARTRQIRNSPGAPVVSAPQSAASRLPQPPIVERAPIATAPLQPGPAQQGAGELNGGGAALGQVLSADGENYVLLLTLPESRVTCMGQLDGPPALFPSMGSALACSDGAQGNALFATPEEGAGSSASFTLDGGRGGYLVFP</sequence>
<feature type="compositionally biased region" description="Low complexity" evidence="1">
    <location>
        <begin position="137"/>
        <end position="151"/>
    </location>
</feature>
<feature type="chain" id="PRO_5043560401" description="Secreted protein" evidence="2">
    <location>
        <begin position="20"/>
        <end position="268"/>
    </location>
</feature>
<name>A0AAU8ALJ3_9RHOB</name>
<organism evidence="3">
    <name type="scientific">Alloyangia sp. H15</name>
    <dbReference type="NCBI Taxonomy" id="3029062"/>
    <lineage>
        <taxon>Bacteria</taxon>
        <taxon>Pseudomonadati</taxon>
        <taxon>Pseudomonadota</taxon>
        <taxon>Alphaproteobacteria</taxon>
        <taxon>Rhodobacterales</taxon>
        <taxon>Roseobacteraceae</taxon>
        <taxon>Alloyangia</taxon>
    </lineage>
</organism>
<dbReference type="RefSeq" id="WP_353474465.1">
    <property type="nucleotide sequence ID" value="NZ_CP123385.1"/>
</dbReference>
<feature type="region of interest" description="Disordered" evidence="1">
    <location>
        <begin position="30"/>
        <end position="77"/>
    </location>
</feature>
<feature type="region of interest" description="Disordered" evidence="1">
    <location>
        <begin position="110"/>
        <end position="152"/>
    </location>
</feature>
<evidence type="ECO:0008006" key="4">
    <source>
        <dbReference type="Google" id="ProtNLM"/>
    </source>
</evidence>
<evidence type="ECO:0000256" key="1">
    <source>
        <dbReference type="SAM" id="MobiDB-lite"/>
    </source>
</evidence>
<protein>
    <recommendedName>
        <fullName evidence="4">Secreted protein</fullName>
    </recommendedName>
</protein>
<keyword evidence="2" id="KW-0732">Signal</keyword>
<gene>
    <name evidence="3" type="ORF">PVT71_21180</name>
</gene>
<evidence type="ECO:0000256" key="2">
    <source>
        <dbReference type="SAM" id="SignalP"/>
    </source>
</evidence>
<dbReference type="EMBL" id="CP123385">
    <property type="protein sequence ID" value="XCC95598.1"/>
    <property type="molecule type" value="Genomic_DNA"/>
</dbReference>
<evidence type="ECO:0000313" key="3">
    <source>
        <dbReference type="EMBL" id="XCC95598.1"/>
    </source>
</evidence>
<feature type="signal peptide" evidence="2">
    <location>
        <begin position="1"/>
        <end position="19"/>
    </location>
</feature>
<accession>A0AAU8ALJ3</accession>
<dbReference type="AlphaFoldDB" id="A0AAU8ALJ3"/>
<proteinExistence type="predicted"/>